<organism evidence="1 2">
    <name type="scientific">Splendidivirga corallicola</name>
    <dbReference type="NCBI Taxonomy" id="3051826"/>
    <lineage>
        <taxon>Bacteria</taxon>
        <taxon>Pseudomonadati</taxon>
        <taxon>Bacteroidota</taxon>
        <taxon>Cytophagia</taxon>
        <taxon>Cytophagales</taxon>
        <taxon>Splendidivirgaceae</taxon>
        <taxon>Splendidivirga</taxon>
    </lineage>
</organism>
<reference evidence="1" key="1">
    <citation type="submission" date="2023-06" db="EMBL/GenBank/DDBJ databases">
        <title>Genomic of Parafulvivirga corallium.</title>
        <authorList>
            <person name="Wang G."/>
        </authorList>
    </citation>
    <scope>NUCLEOTIDE SEQUENCE</scope>
    <source>
        <strain evidence="1">BMA10</strain>
    </source>
</reference>
<name>A0ABT8KIT8_9BACT</name>
<gene>
    <name evidence="1" type="ORF">QQ008_04660</name>
</gene>
<comment type="caution">
    <text evidence="1">The sequence shown here is derived from an EMBL/GenBank/DDBJ whole genome shotgun (WGS) entry which is preliminary data.</text>
</comment>
<evidence type="ECO:0000313" key="1">
    <source>
        <dbReference type="EMBL" id="MDN5200635.1"/>
    </source>
</evidence>
<dbReference type="EMBL" id="JAUJEA010000001">
    <property type="protein sequence ID" value="MDN5200635.1"/>
    <property type="molecule type" value="Genomic_DNA"/>
</dbReference>
<proteinExistence type="predicted"/>
<accession>A0ABT8KIT8</accession>
<sequence>MRKTSRKLAWIIYCLIIVLSQACSNKHKSTLLNDIYAPKVVGTPPQNAYIGLIRLSNGEIRHYGNGLYIRSLDNGLTWDSINTAHHSYYGYESPVSGDFSD</sequence>
<dbReference type="PROSITE" id="PS51257">
    <property type="entry name" value="PROKAR_LIPOPROTEIN"/>
    <property type="match status" value="1"/>
</dbReference>
<evidence type="ECO:0000313" key="2">
    <source>
        <dbReference type="Proteomes" id="UP001172082"/>
    </source>
</evidence>
<keyword evidence="2" id="KW-1185">Reference proteome</keyword>
<dbReference type="Proteomes" id="UP001172082">
    <property type="component" value="Unassembled WGS sequence"/>
</dbReference>
<dbReference type="RefSeq" id="WP_346750657.1">
    <property type="nucleotide sequence ID" value="NZ_JAUJEA010000001.1"/>
</dbReference>
<evidence type="ECO:0008006" key="3">
    <source>
        <dbReference type="Google" id="ProtNLM"/>
    </source>
</evidence>
<protein>
    <recommendedName>
        <fullName evidence="3">Exo-alpha-sialidase</fullName>
    </recommendedName>
</protein>